<dbReference type="EMBL" id="UINC01224758">
    <property type="protein sequence ID" value="SVE54519.1"/>
    <property type="molecule type" value="Genomic_DNA"/>
</dbReference>
<gene>
    <name evidence="1" type="ORF">METZ01_LOCUS507373</name>
</gene>
<organism evidence="1">
    <name type="scientific">marine metagenome</name>
    <dbReference type="NCBI Taxonomy" id="408172"/>
    <lineage>
        <taxon>unclassified sequences</taxon>
        <taxon>metagenomes</taxon>
        <taxon>ecological metagenomes</taxon>
    </lineage>
</organism>
<dbReference type="AlphaFoldDB" id="A0A383ED34"/>
<evidence type="ECO:0008006" key="2">
    <source>
        <dbReference type="Google" id="ProtNLM"/>
    </source>
</evidence>
<dbReference type="Pfam" id="PF07230">
    <property type="entry name" value="Portal_T4"/>
    <property type="match status" value="1"/>
</dbReference>
<reference evidence="1" key="1">
    <citation type="submission" date="2018-05" db="EMBL/GenBank/DDBJ databases">
        <authorList>
            <person name="Lanie J.A."/>
            <person name="Ng W.-L."/>
            <person name="Kazmierczak K.M."/>
            <person name="Andrzejewski T.M."/>
            <person name="Davidsen T.M."/>
            <person name="Wayne K.J."/>
            <person name="Tettelin H."/>
            <person name="Glass J.I."/>
            <person name="Rusch D."/>
            <person name="Podicherti R."/>
            <person name="Tsui H.-C.T."/>
            <person name="Winkler M.E."/>
        </authorList>
    </citation>
    <scope>NUCLEOTIDE SEQUENCE</scope>
</reference>
<accession>A0A383ED34</accession>
<protein>
    <recommendedName>
        <fullName evidence="2">Portal protein</fullName>
    </recommendedName>
</protein>
<dbReference type="InterPro" id="IPR010823">
    <property type="entry name" value="Portal_Gp20"/>
</dbReference>
<feature type="non-terminal residue" evidence="1">
    <location>
        <position position="198"/>
    </location>
</feature>
<name>A0A383ED34_9ZZZZ</name>
<proteinExistence type="predicted"/>
<evidence type="ECO:0000313" key="1">
    <source>
        <dbReference type="EMBL" id="SVE54519.1"/>
    </source>
</evidence>
<sequence length="198" mass="22927">MAELFGFSIQKSSQGKGGEKTFTTPTPDDGTIDVVGGGFFGQSLNTDGRERTEIQLIKRYRDISQQSECDAAIEDIVNEGIVANQTDIPVEINLDNIPYSDKIKRKVRTEFEEVLRLLEFGVKGHDIFRRWYVDGRIFYHKMIETKNPRKGISELRWIDPTRIKKVRELQKEMDKNTSIELIKKVDEYFVYNDKGIEN</sequence>